<dbReference type="PANTHER" id="PTHR24121">
    <property type="entry name" value="NO MECHANORECEPTOR POTENTIAL C, ISOFORM D-RELATED"/>
    <property type="match status" value="1"/>
</dbReference>
<accession>A0AAV1SDC3</accession>
<dbReference type="Proteomes" id="UP001314170">
    <property type="component" value="Unassembled WGS sequence"/>
</dbReference>
<dbReference type="InterPro" id="IPR036770">
    <property type="entry name" value="Ankyrin_rpt-contain_sf"/>
</dbReference>
<comment type="caution">
    <text evidence="2">The sequence shown here is derived from an EMBL/GenBank/DDBJ whole genome shotgun (WGS) entry which is preliminary data.</text>
</comment>
<dbReference type="SMART" id="SM00248">
    <property type="entry name" value="ANK"/>
    <property type="match status" value="3"/>
</dbReference>
<keyword evidence="3" id="KW-1185">Reference proteome</keyword>
<reference evidence="2 3" key="1">
    <citation type="submission" date="2024-01" db="EMBL/GenBank/DDBJ databases">
        <authorList>
            <person name="Waweru B."/>
        </authorList>
    </citation>
    <scope>NUCLEOTIDE SEQUENCE [LARGE SCALE GENOMIC DNA]</scope>
</reference>
<dbReference type="PANTHER" id="PTHR24121:SF29">
    <property type="match status" value="1"/>
</dbReference>
<dbReference type="PROSITE" id="PS50297">
    <property type="entry name" value="ANK_REP_REGION"/>
    <property type="match status" value="2"/>
</dbReference>
<proteinExistence type="predicted"/>
<dbReference type="Gene3D" id="1.25.40.20">
    <property type="entry name" value="Ankyrin repeat-containing domain"/>
    <property type="match status" value="1"/>
</dbReference>
<evidence type="ECO:0000313" key="2">
    <source>
        <dbReference type="EMBL" id="CAK7349434.1"/>
    </source>
</evidence>
<feature type="repeat" description="ANK" evidence="1">
    <location>
        <begin position="72"/>
        <end position="104"/>
    </location>
</feature>
<evidence type="ECO:0000313" key="3">
    <source>
        <dbReference type="Proteomes" id="UP001314170"/>
    </source>
</evidence>
<sequence>MIEHYKSNAPDLFDPITFSGGTALHIAVCSKKEQPLKALLDILSAITTTITTTTAAITTTRQNDFLKRGSYHGNTVLHHATIYGNFEAVKLLVERYPDLVSITNKSGETPLFTAAEFDDTDIVRLLLESLSGQTVDHHLRCLPSIHCQRLDKVSILSAAILGQHFGNNLSL</sequence>
<organism evidence="2 3">
    <name type="scientific">Dovyalis caffra</name>
    <dbReference type="NCBI Taxonomy" id="77055"/>
    <lineage>
        <taxon>Eukaryota</taxon>
        <taxon>Viridiplantae</taxon>
        <taxon>Streptophyta</taxon>
        <taxon>Embryophyta</taxon>
        <taxon>Tracheophyta</taxon>
        <taxon>Spermatophyta</taxon>
        <taxon>Magnoliopsida</taxon>
        <taxon>eudicotyledons</taxon>
        <taxon>Gunneridae</taxon>
        <taxon>Pentapetalae</taxon>
        <taxon>rosids</taxon>
        <taxon>fabids</taxon>
        <taxon>Malpighiales</taxon>
        <taxon>Salicaceae</taxon>
        <taxon>Flacourtieae</taxon>
        <taxon>Dovyalis</taxon>
    </lineage>
</organism>
<name>A0AAV1SDC3_9ROSI</name>
<dbReference type="PROSITE" id="PS50088">
    <property type="entry name" value="ANK_REPEAT"/>
    <property type="match status" value="2"/>
</dbReference>
<protein>
    <recommendedName>
        <fullName evidence="4">Ankyrin repeat protein</fullName>
    </recommendedName>
</protein>
<feature type="repeat" description="ANK" evidence="1">
    <location>
        <begin position="106"/>
        <end position="128"/>
    </location>
</feature>
<evidence type="ECO:0000256" key="1">
    <source>
        <dbReference type="PROSITE-ProRule" id="PRU00023"/>
    </source>
</evidence>
<dbReference type="Pfam" id="PF12796">
    <property type="entry name" value="Ank_2"/>
    <property type="match status" value="1"/>
</dbReference>
<keyword evidence="1" id="KW-0040">ANK repeat</keyword>
<dbReference type="EMBL" id="CAWUPB010001173">
    <property type="protein sequence ID" value="CAK7349434.1"/>
    <property type="molecule type" value="Genomic_DNA"/>
</dbReference>
<evidence type="ECO:0008006" key="4">
    <source>
        <dbReference type="Google" id="ProtNLM"/>
    </source>
</evidence>
<dbReference type="AlphaFoldDB" id="A0AAV1SDC3"/>
<gene>
    <name evidence="2" type="ORF">DCAF_LOCUS22150</name>
</gene>
<dbReference type="InterPro" id="IPR002110">
    <property type="entry name" value="Ankyrin_rpt"/>
</dbReference>
<dbReference type="SUPFAM" id="SSF48403">
    <property type="entry name" value="Ankyrin repeat"/>
    <property type="match status" value="1"/>
</dbReference>